<name>A0A6I5KTU7_9FLAO</name>
<dbReference type="GO" id="GO:0000160">
    <property type="term" value="P:phosphorelay signal transduction system"/>
    <property type="evidence" value="ECO:0007669"/>
    <property type="project" value="InterPro"/>
</dbReference>
<dbReference type="RefSeq" id="WP_163635791.1">
    <property type="nucleotide sequence ID" value="NZ_JAAAMI010000007.1"/>
</dbReference>
<dbReference type="CDD" id="cd00009">
    <property type="entry name" value="AAA"/>
    <property type="match status" value="1"/>
</dbReference>
<dbReference type="Proteomes" id="UP000468707">
    <property type="component" value="Unassembled WGS sequence"/>
</dbReference>
<dbReference type="AlphaFoldDB" id="A0A6I5KTU7"/>
<evidence type="ECO:0000313" key="7">
    <source>
        <dbReference type="Proteomes" id="UP000468707"/>
    </source>
</evidence>
<dbReference type="Gene3D" id="3.40.50.300">
    <property type="entry name" value="P-loop containing nucleotide triphosphate hydrolases"/>
    <property type="match status" value="1"/>
</dbReference>
<dbReference type="InterPro" id="IPR058031">
    <property type="entry name" value="AAA_lid_NorR"/>
</dbReference>
<dbReference type="InterPro" id="IPR003593">
    <property type="entry name" value="AAA+_ATPase"/>
</dbReference>
<keyword evidence="2" id="KW-0067">ATP-binding</keyword>
<protein>
    <submittedName>
        <fullName evidence="6">Response regulator</fullName>
    </submittedName>
</protein>
<organism evidence="6 7">
    <name type="scientific">Flagellimonas sediminis</name>
    <dbReference type="NCBI Taxonomy" id="2696468"/>
    <lineage>
        <taxon>Bacteria</taxon>
        <taxon>Pseudomonadati</taxon>
        <taxon>Bacteroidota</taxon>
        <taxon>Flavobacteriia</taxon>
        <taxon>Flavobacteriales</taxon>
        <taxon>Flavobacteriaceae</taxon>
        <taxon>Flagellimonas</taxon>
    </lineage>
</organism>
<keyword evidence="7" id="KW-1185">Reference proteome</keyword>
<dbReference type="SMART" id="SM00448">
    <property type="entry name" value="REC"/>
    <property type="match status" value="1"/>
</dbReference>
<dbReference type="PROSITE" id="PS50110">
    <property type="entry name" value="RESPONSE_REGULATORY"/>
    <property type="match status" value="1"/>
</dbReference>
<dbReference type="EMBL" id="JAAAMI010000007">
    <property type="protein sequence ID" value="NDV44354.1"/>
    <property type="molecule type" value="Genomic_DNA"/>
</dbReference>
<dbReference type="FunFam" id="3.40.50.300:FF:000006">
    <property type="entry name" value="DNA-binding transcriptional regulator NtrC"/>
    <property type="match status" value="1"/>
</dbReference>
<sequence>MSKILVIEDESAIRRVLVKILAEESDSYNVMEAEDGLQGIETIKKEDFDLVLCDIKMPKMDGVEVLEAAKKIKPEIPFIMISGHGDLDTAVNTMRLGAFDYISKPPDLNRLLTTVRNALDKKELVTENKILKKKVSKNYEMIGDSEEIGIIKEMIEKVAPTDARVLITGSNGTGKELVAHWLHQKSPRSAAPFVEVNCAAIPSELIESELFGHVKGAFTSAVKDRAGKFEAANQGTIFLDEIGDMSLSAQAKVLRALQENKISRVGSDKDIKVDVRVLAATNKDLKKEIEEGRFREDLYHRLAVILIKVPALNDRRDDIPLLIEHFSQKIASEQGSAQKAFSKKAIDLLKGYDWTGNVRELRNVVERLIILGGKEVSEEDVKLFASK</sequence>
<dbReference type="Pfam" id="PF00072">
    <property type="entry name" value="Response_reg"/>
    <property type="match status" value="1"/>
</dbReference>
<feature type="modified residue" description="4-aspartylphosphate" evidence="3">
    <location>
        <position position="54"/>
    </location>
</feature>
<evidence type="ECO:0000259" key="4">
    <source>
        <dbReference type="PROSITE" id="PS50045"/>
    </source>
</evidence>
<keyword evidence="1" id="KW-0547">Nucleotide-binding</keyword>
<dbReference type="Pfam" id="PF25601">
    <property type="entry name" value="AAA_lid_14"/>
    <property type="match status" value="1"/>
</dbReference>
<dbReference type="SUPFAM" id="SSF52540">
    <property type="entry name" value="P-loop containing nucleoside triphosphate hydrolases"/>
    <property type="match status" value="1"/>
</dbReference>
<reference evidence="6 7" key="1">
    <citation type="submission" date="2020-01" db="EMBL/GenBank/DDBJ databases">
        <title>Muricauda sediminis sp.nov. 40Bstr401.</title>
        <authorList>
            <person name="Xue Z."/>
            <person name="Zhu S."/>
            <person name="Ren N."/>
            <person name="Chen T."/>
            <person name="Chen X."/>
            <person name="Chen J."/>
            <person name="Yang J."/>
        </authorList>
    </citation>
    <scope>NUCLEOTIDE SEQUENCE [LARGE SCALE GENOMIC DNA]</scope>
    <source>
        <strain evidence="6 7">40Bstr401</strain>
    </source>
</reference>
<gene>
    <name evidence="6" type="ORF">GTK07_13560</name>
</gene>
<evidence type="ECO:0000256" key="3">
    <source>
        <dbReference type="PROSITE-ProRule" id="PRU00169"/>
    </source>
</evidence>
<comment type="caution">
    <text evidence="6">The sequence shown here is derived from an EMBL/GenBank/DDBJ whole genome shotgun (WGS) entry which is preliminary data.</text>
</comment>
<dbReference type="InterPro" id="IPR001789">
    <property type="entry name" value="Sig_transdc_resp-reg_receiver"/>
</dbReference>
<dbReference type="SMART" id="SM00382">
    <property type="entry name" value="AAA"/>
    <property type="match status" value="1"/>
</dbReference>
<dbReference type="Pfam" id="PF00158">
    <property type="entry name" value="Sigma54_activat"/>
    <property type="match status" value="1"/>
</dbReference>
<dbReference type="PANTHER" id="PTHR32071">
    <property type="entry name" value="TRANSCRIPTIONAL REGULATORY PROTEIN"/>
    <property type="match status" value="1"/>
</dbReference>
<feature type="domain" description="Sigma-54 factor interaction" evidence="4">
    <location>
        <begin position="141"/>
        <end position="370"/>
    </location>
</feature>
<accession>A0A6I5KTU7</accession>
<dbReference type="GO" id="GO:0006355">
    <property type="term" value="P:regulation of DNA-templated transcription"/>
    <property type="evidence" value="ECO:0007669"/>
    <property type="project" value="InterPro"/>
</dbReference>
<dbReference type="InterPro" id="IPR027417">
    <property type="entry name" value="P-loop_NTPase"/>
</dbReference>
<keyword evidence="3" id="KW-0597">Phosphoprotein</keyword>
<evidence type="ECO:0000259" key="5">
    <source>
        <dbReference type="PROSITE" id="PS50110"/>
    </source>
</evidence>
<feature type="domain" description="Response regulatory" evidence="5">
    <location>
        <begin position="3"/>
        <end position="119"/>
    </location>
</feature>
<evidence type="ECO:0000313" key="6">
    <source>
        <dbReference type="EMBL" id="NDV44354.1"/>
    </source>
</evidence>
<proteinExistence type="predicted"/>
<dbReference type="Gene3D" id="1.10.8.60">
    <property type="match status" value="1"/>
</dbReference>
<dbReference type="InterPro" id="IPR002078">
    <property type="entry name" value="Sigma_54_int"/>
</dbReference>
<dbReference type="InterPro" id="IPR011006">
    <property type="entry name" value="CheY-like_superfamily"/>
</dbReference>
<dbReference type="Gene3D" id="3.40.50.2300">
    <property type="match status" value="1"/>
</dbReference>
<evidence type="ECO:0000256" key="2">
    <source>
        <dbReference type="ARBA" id="ARBA00022840"/>
    </source>
</evidence>
<dbReference type="PROSITE" id="PS50045">
    <property type="entry name" value="SIGMA54_INTERACT_4"/>
    <property type="match status" value="1"/>
</dbReference>
<dbReference type="GO" id="GO:0005524">
    <property type="term" value="F:ATP binding"/>
    <property type="evidence" value="ECO:0007669"/>
    <property type="project" value="UniProtKB-KW"/>
</dbReference>
<evidence type="ECO:0000256" key="1">
    <source>
        <dbReference type="ARBA" id="ARBA00022741"/>
    </source>
</evidence>
<dbReference type="SUPFAM" id="SSF52172">
    <property type="entry name" value="CheY-like"/>
    <property type="match status" value="1"/>
</dbReference>